<evidence type="ECO:0000313" key="3">
    <source>
        <dbReference type="Proteomes" id="UP000749040"/>
    </source>
</evidence>
<name>A0ABS2U2P8_9ACTN</name>
<accession>A0ABS2U2P8</accession>
<evidence type="ECO:0000259" key="1">
    <source>
        <dbReference type="PROSITE" id="PS50943"/>
    </source>
</evidence>
<dbReference type="PANTHER" id="PTHR35010">
    <property type="entry name" value="BLL4672 PROTEIN-RELATED"/>
    <property type="match status" value="1"/>
</dbReference>
<dbReference type="CDD" id="cd00093">
    <property type="entry name" value="HTH_XRE"/>
    <property type="match status" value="1"/>
</dbReference>
<gene>
    <name evidence="2" type="ORF">ITX44_34805</name>
</gene>
<dbReference type="Pfam" id="PF17765">
    <property type="entry name" value="MLTR_LBD"/>
    <property type="match status" value="1"/>
</dbReference>
<dbReference type="PANTHER" id="PTHR35010:SF2">
    <property type="entry name" value="BLL4672 PROTEIN"/>
    <property type="match status" value="1"/>
</dbReference>
<dbReference type="InterPro" id="IPR041413">
    <property type="entry name" value="MLTR_LBD"/>
</dbReference>
<dbReference type="InterPro" id="IPR001387">
    <property type="entry name" value="Cro/C1-type_HTH"/>
</dbReference>
<dbReference type="SMART" id="SM00530">
    <property type="entry name" value="HTH_XRE"/>
    <property type="match status" value="1"/>
</dbReference>
<organism evidence="2 3">
    <name type="scientific">Actinacidiphila acididurans</name>
    <dbReference type="NCBI Taxonomy" id="2784346"/>
    <lineage>
        <taxon>Bacteria</taxon>
        <taxon>Bacillati</taxon>
        <taxon>Actinomycetota</taxon>
        <taxon>Actinomycetes</taxon>
        <taxon>Kitasatosporales</taxon>
        <taxon>Streptomycetaceae</taxon>
        <taxon>Actinacidiphila</taxon>
    </lineage>
</organism>
<keyword evidence="3" id="KW-1185">Reference proteome</keyword>
<reference evidence="2 3" key="1">
    <citation type="submission" date="2021-01" db="EMBL/GenBank/DDBJ databases">
        <title>Streptomyces acididurans sp. nov., isolated from a peat swamp forest soil.</title>
        <authorList>
            <person name="Chantavorakit T."/>
            <person name="Duangmal K."/>
        </authorList>
    </citation>
    <scope>NUCLEOTIDE SEQUENCE [LARGE SCALE GENOMIC DNA]</scope>
    <source>
        <strain evidence="2 3">KK5PA1</strain>
    </source>
</reference>
<dbReference type="Gene3D" id="1.10.260.40">
    <property type="entry name" value="lambda repressor-like DNA-binding domains"/>
    <property type="match status" value="1"/>
</dbReference>
<dbReference type="Pfam" id="PF13560">
    <property type="entry name" value="HTH_31"/>
    <property type="match status" value="1"/>
</dbReference>
<dbReference type="EMBL" id="JADKYB010000027">
    <property type="protein sequence ID" value="MBM9509637.1"/>
    <property type="molecule type" value="Genomic_DNA"/>
</dbReference>
<protein>
    <submittedName>
        <fullName evidence="2">Helix-turn-helix domain-containing protein</fullName>
    </submittedName>
</protein>
<dbReference type="Proteomes" id="UP000749040">
    <property type="component" value="Unassembled WGS sequence"/>
</dbReference>
<dbReference type="PROSITE" id="PS50943">
    <property type="entry name" value="HTH_CROC1"/>
    <property type="match status" value="1"/>
</dbReference>
<dbReference type="SUPFAM" id="SSF47413">
    <property type="entry name" value="lambda repressor-like DNA-binding domains"/>
    <property type="match status" value="1"/>
</dbReference>
<sequence length="281" mass="31423">MDRLELADFLRSRREALQPEDVGLPRGARRRTRGLRREEVAALAGMSADYYGRIEQARGPEPSEQMLSAIARGLRLSVAERNHLFEMAGRPAPGRTGYGDHVPPGLMRILDRLDDTPAQVLNGLAETLAQTELSKALLGDETAHTGRERSFWYRWFTDPATRLVYPAEDRPRHSRLFVSDLRASYTRQGGTGSPAAALVTELLERSEEFAGLWRAHEVGLRRLSDDKRISHPDLGVLDLQCQALHDPDHTFALLVYTAIPGTEAYQKLQLLPTLGVRPVGR</sequence>
<comment type="caution">
    <text evidence="2">The sequence shown here is derived from an EMBL/GenBank/DDBJ whole genome shotgun (WGS) entry which is preliminary data.</text>
</comment>
<dbReference type="RefSeq" id="WP_205363113.1">
    <property type="nucleotide sequence ID" value="NZ_JADKYB010000027.1"/>
</dbReference>
<proteinExistence type="predicted"/>
<evidence type="ECO:0000313" key="2">
    <source>
        <dbReference type="EMBL" id="MBM9509637.1"/>
    </source>
</evidence>
<dbReference type="InterPro" id="IPR010982">
    <property type="entry name" value="Lambda_DNA-bd_dom_sf"/>
</dbReference>
<feature type="domain" description="HTH cro/C1-type" evidence="1">
    <location>
        <begin position="33"/>
        <end position="81"/>
    </location>
</feature>
<dbReference type="Gene3D" id="3.30.450.180">
    <property type="match status" value="1"/>
</dbReference>